<dbReference type="AlphaFoldDB" id="A0A392PSK0"/>
<dbReference type="EMBL" id="LXQA010093872">
    <property type="protein sequence ID" value="MCI14804.1"/>
    <property type="molecule type" value="Genomic_DNA"/>
</dbReference>
<dbReference type="Proteomes" id="UP000265520">
    <property type="component" value="Unassembled WGS sequence"/>
</dbReference>
<evidence type="ECO:0000313" key="1">
    <source>
        <dbReference type="EMBL" id="MCI14804.1"/>
    </source>
</evidence>
<organism evidence="1 2">
    <name type="scientific">Trifolium medium</name>
    <dbReference type="NCBI Taxonomy" id="97028"/>
    <lineage>
        <taxon>Eukaryota</taxon>
        <taxon>Viridiplantae</taxon>
        <taxon>Streptophyta</taxon>
        <taxon>Embryophyta</taxon>
        <taxon>Tracheophyta</taxon>
        <taxon>Spermatophyta</taxon>
        <taxon>Magnoliopsida</taxon>
        <taxon>eudicotyledons</taxon>
        <taxon>Gunneridae</taxon>
        <taxon>Pentapetalae</taxon>
        <taxon>rosids</taxon>
        <taxon>fabids</taxon>
        <taxon>Fabales</taxon>
        <taxon>Fabaceae</taxon>
        <taxon>Papilionoideae</taxon>
        <taxon>50 kb inversion clade</taxon>
        <taxon>NPAAA clade</taxon>
        <taxon>Hologalegina</taxon>
        <taxon>IRL clade</taxon>
        <taxon>Trifolieae</taxon>
        <taxon>Trifolium</taxon>
    </lineage>
</organism>
<sequence>YLDAWENLRKDISKDLDKIQYGDANELLTFQENTKEWVEEVNKRVEVAQLKKKGRLSISENFFDETTMTNQLWRENLGLLDSDLNMHLKFSMDSGPMFVKKKFVENSEFEAFKAEVNEQLRVMTAKQDDMSADLKAILDILRPK</sequence>
<evidence type="ECO:0000313" key="2">
    <source>
        <dbReference type="Proteomes" id="UP000265520"/>
    </source>
</evidence>
<accession>A0A392PSK0</accession>
<name>A0A392PSK0_9FABA</name>
<feature type="non-terminal residue" evidence="1">
    <location>
        <position position="1"/>
    </location>
</feature>
<comment type="caution">
    <text evidence="1">The sequence shown here is derived from an EMBL/GenBank/DDBJ whole genome shotgun (WGS) entry which is preliminary data.</text>
</comment>
<keyword evidence="2" id="KW-1185">Reference proteome</keyword>
<protein>
    <submittedName>
        <fullName evidence="1">Uncharacterized protein</fullName>
    </submittedName>
</protein>
<proteinExistence type="predicted"/>
<reference evidence="1 2" key="1">
    <citation type="journal article" date="2018" name="Front. Plant Sci.">
        <title>Red Clover (Trifolium pratense) and Zigzag Clover (T. medium) - A Picture of Genomic Similarities and Differences.</title>
        <authorList>
            <person name="Dluhosova J."/>
            <person name="Istvanek J."/>
            <person name="Nedelnik J."/>
            <person name="Repkova J."/>
        </authorList>
    </citation>
    <scope>NUCLEOTIDE SEQUENCE [LARGE SCALE GENOMIC DNA]</scope>
    <source>
        <strain evidence="2">cv. 10/8</strain>
        <tissue evidence="1">Leaf</tissue>
    </source>
</reference>